<dbReference type="RefSeq" id="WP_284101310.1">
    <property type="nucleotide sequence ID" value="NZ_JARRAF010000014.1"/>
</dbReference>
<keyword evidence="5 7" id="KW-0949">S-adenosyl-L-methionine</keyword>
<name>A0ABT7DY62_9NEIS</name>
<evidence type="ECO:0000256" key="1">
    <source>
        <dbReference type="ARBA" id="ARBA00022490"/>
    </source>
</evidence>
<comment type="catalytic activity">
    <reaction evidence="7">
        <text>adenosine(1518)/adenosine(1519) in 16S rRNA + 4 S-adenosyl-L-methionine = N(6)-dimethyladenosine(1518)/N(6)-dimethyladenosine(1519) in 16S rRNA + 4 S-adenosyl-L-homocysteine + 4 H(+)</text>
        <dbReference type="Rhea" id="RHEA:19609"/>
        <dbReference type="Rhea" id="RHEA-COMP:10232"/>
        <dbReference type="Rhea" id="RHEA-COMP:10233"/>
        <dbReference type="ChEBI" id="CHEBI:15378"/>
        <dbReference type="ChEBI" id="CHEBI:57856"/>
        <dbReference type="ChEBI" id="CHEBI:59789"/>
        <dbReference type="ChEBI" id="CHEBI:74411"/>
        <dbReference type="ChEBI" id="CHEBI:74493"/>
        <dbReference type="EC" id="2.1.1.182"/>
    </reaction>
</comment>
<feature type="binding site" evidence="7 8">
    <location>
        <position position="13"/>
    </location>
    <ligand>
        <name>S-adenosyl-L-methionine</name>
        <dbReference type="ChEBI" id="CHEBI:59789"/>
    </ligand>
</feature>
<keyword evidence="1 7" id="KW-0963">Cytoplasm</keyword>
<keyword evidence="4 7" id="KW-0808">Transferase</keyword>
<dbReference type="InterPro" id="IPR020596">
    <property type="entry name" value="rRNA_Ade_Mease_Trfase_CS"/>
</dbReference>
<evidence type="ECO:0000259" key="9">
    <source>
        <dbReference type="SMART" id="SM00650"/>
    </source>
</evidence>
<gene>
    <name evidence="7 10" type="primary">rsmA</name>
    <name evidence="7" type="synonym">ksgA</name>
    <name evidence="10" type="ORF">PZA18_13160</name>
</gene>
<feature type="binding site" evidence="7 8">
    <location>
        <position position="15"/>
    </location>
    <ligand>
        <name>S-adenosyl-L-methionine</name>
        <dbReference type="ChEBI" id="CHEBI:59789"/>
    </ligand>
</feature>
<evidence type="ECO:0000256" key="5">
    <source>
        <dbReference type="ARBA" id="ARBA00022691"/>
    </source>
</evidence>
<evidence type="ECO:0000256" key="4">
    <source>
        <dbReference type="ARBA" id="ARBA00022679"/>
    </source>
</evidence>
<dbReference type="Gene3D" id="3.40.50.150">
    <property type="entry name" value="Vaccinia Virus protein VP39"/>
    <property type="match status" value="1"/>
</dbReference>
<evidence type="ECO:0000313" key="10">
    <source>
        <dbReference type="EMBL" id="MDK2124997.1"/>
    </source>
</evidence>
<keyword evidence="3 7" id="KW-0489">Methyltransferase</keyword>
<evidence type="ECO:0000256" key="6">
    <source>
        <dbReference type="ARBA" id="ARBA00022884"/>
    </source>
</evidence>
<dbReference type="Proteomes" id="UP001172778">
    <property type="component" value="Unassembled WGS sequence"/>
</dbReference>
<reference evidence="10" key="1">
    <citation type="submission" date="2023-03" db="EMBL/GenBank/DDBJ databases">
        <title>Chitinimonas shenzhenensis gen. nov., sp. nov., a novel member of family Burkholderiaceae isolated from activated sludge collected in Shen Zhen, China.</title>
        <authorList>
            <person name="Wang X."/>
        </authorList>
    </citation>
    <scope>NUCLEOTIDE SEQUENCE</scope>
    <source>
        <strain evidence="10">DQS-5</strain>
    </source>
</reference>
<dbReference type="EMBL" id="JARRAF010000014">
    <property type="protein sequence ID" value="MDK2124997.1"/>
    <property type="molecule type" value="Genomic_DNA"/>
</dbReference>
<dbReference type="PANTHER" id="PTHR11727:SF7">
    <property type="entry name" value="DIMETHYLADENOSINE TRANSFERASE-RELATED"/>
    <property type="match status" value="1"/>
</dbReference>
<comment type="similarity">
    <text evidence="7">Belongs to the class I-like SAM-binding methyltransferase superfamily. rRNA adenine N(6)-methyltransferase family. RsmA subfamily.</text>
</comment>
<feature type="binding site" evidence="7 8">
    <location>
        <position position="85"/>
    </location>
    <ligand>
        <name>S-adenosyl-L-methionine</name>
        <dbReference type="ChEBI" id="CHEBI:59789"/>
    </ligand>
</feature>
<keyword evidence="2 7" id="KW-0698">rRNA processing</keyword>
<protein>
    <recommendedName>
        <fullName evidence="7">Ribosomal RNA small subunit methyltransferase A</fullName>
        <ecNumber evidence="7">2.1.1.182</ecNumber>
    </recommendedName>
    <alternativeName>
        <fullName evidence="7">16S rRNA (adenine(1518)-N(6)/adenine(1519)-N(6))-dimethyltransferase</fullName>
    </alternativeName>
    <alternativeName>
        <fullName evidence="7">16S rRNA dimethyladenosine transferase</fullName>
    </alternativeName>
    <alternativeName>
        <fullName evidence="7">16S rRNA dimethylase</fullName>
    </alternativeName>
    <alternativeName>
        <fullName evidence="7">S-adenosylmethionine-6-N', N'-adenosyl(rRNA) dimethyltransferase</fullName>
    </alternativeName>
</protein>
<dbReference type="GO" id="GO:0052908">
    <property type="term" value="F:16S rRNA (adenine(1518)-N(6)/adenine(1519)-N(6))-dimethyltransferase activity"/>
    <property type="evidence" value="ECO:0007669"/>
    <property type="project" value="UniProtKB-EC"/>
</dbReference>
<dbReference type="InterPro" id="IPR020598">
    <property type="entry name" value="rRNA_Ade_methylase_Trfase_N"/>
</dbReference>
<evidence type="ECO:0000256" key="2">
    <source>
        <dbReference type="ARBA" id="ARBA00022552"/>
    </source>
</evidence>
<evidence type="ECO:0000256" key="3">
    <source>
        <dbReference type="ARBA" id="ARBA00022603"/>
    </source>
</evidence>
<dbReference type="SUPFAM" id="SSF53335">
    <property type="entry name" value="S-adenosyl-L-methionine-dependent methyltransferases"/>
    <property type="match status" value="1"/>
</dbReference>
<keyword evidence="11" id="KW-1185">Reference proteome</keyword>
<comment type="subcellular location">
    <subcellularLocation>
        <location evidence="7">Cytoplasm</location>
    </subcellularLocation>
</comment>
<dbReference type="InterPro" id="IPR023165">
    <property type="entry name" value="rRNA_Ade_diMease-like_C"/>
</dbReference>
<dbReference type="EC" id="2.1.1.182" evidence="7"/>
<feature type="binding site" evidence="7 8">
    <location>
        <position position="40"/>
    </location>
    <ligand>
        <name>S-adenosyl-L-methionine</name>
        <dbReference type="ChEBI" id="CHEBI:59789"/>
    </ligand>
</feature>
<dbReference type="NCBIfam" id="TIGR00755">
    <property type="entry name" value="ksgA"/>
    <property type="match status" value="1"/>
</dbReference>
<dbReference type="Pfam" id="PF00398">
    <property type="entry name" value="RrnaAD"/>
    <property type="match status" value="1"/>
</dbReference>
<dbReference type="InterPro" id="IPR029063">
    <property type="entry name" value="SAM-dependent_MTases_sf"/>
</dbReference>
<evidence type="ECO:0000313" key="11">
    <source>
        <dbReference type="Proteomes" id="UP001172778"/>
    </source>
</evidence>
<dbReference type="PANTHER" id="PTHR11727">
    <property type="entry name" value="DIMETHYLADENOSINE TRANSFERASE"/>
    <property type="match status" value="1"/>
</dbReference>
<keyword evidence="6 7" id="KW-0694">RNA-binding</keyword>
<dbReference type="InterPro" id="IPR011530">
    <property type="entry name" value="rRNA_adenine_dimethylase"/>
</dbReference>
<dbReference type="SMART" id="SM00650">
    <property type="entry name" value="rADc"/>
    <property type="match status" value="1"/>
</dbReference>
<organism evidence="10 11">
    <name type="scientific">Parachitinimonas caeni</name>
    <dbReference type="NCBI Taxonomy" id="3031301"/>
    <lineage>
        <taxon>Bacteria</taxon>
        <taxon>Pseudomonadati</taxon>
        <taxon>Pseudomonadota</taxon>
        <taxon>Betaproteobacteria</taxon>
        <taxon>Neisseriales</taxon>
        <taxon>Chitinibacteraceae</taxon>
        <taxon>Parachitinimonas</taxon>
    </lineage>
</organism>
<dbReference type="HAMAP" id="MF_00607">
    <property type="entry name" value="16SrRNA_methyltr_A"/>
    <property type="match status" value="1"/>
</dbReference>
<proteinExistence type="inferred from homology"/>
<dbReference type="Gene3D" id="1.10.8.100">
    <property type="entry name" value="Ribosomal RNA adenine dimethylase-like, domain 2"/>
    <property type="match status" value="1"/>
</dbReference>
<sequence length="260" mass="29304">MSAHIPRKRFGQNFLQDRGVITDIVSAIDPKSDDPLVEIGPGLAALSQPLMDRVKVLHAVELDRDIVKHLTRRFPAERLRVHNCDALAFDFRGLRDEIAPGKQIRVVGNLPYNISTPLLFHLASQSDAISDMHFMLQKEVVDRMVAEPGNTDYGKLSVMLQFRFYMEKLLDVPPHAFDPPPKVDSAVVRLIPLPQPLADIPVEALEKVVTQAFTQRRKTLRNNLKGWFDDTTLESLGINPGARAENLSVMDYIKLAQRLI</sequence>
<evidence type="ECO:0000256" key="7">
    <source>
        <dbReference type="HAMAP-Rule" id="MF_00607"/>
    </source>
</evidence>
<feature type="binding site" evidence="7 8">
    <location>
        <position position="109"/>
    </location>
    <ligand>
        <name>S-adenosyl-L-methionine</name>
        <dbReference type="ChEBI" id="CHEBI:59789"/>
    </ligand>
</feature>
<feature type="binding site" evidence="7 8">
    <location>
        <position position="61"/>
    </location>
    <ligand>
        <name>S-adenosyl-L-methionine</name>
        <dbReference type="ChEBI" id="CHEBI:59789"/>
    </ligand>
</feature>
<feature type="domain" description="Ribosomal RNA adenine methylase transferase N-terminal" evidence="9">
    <location>
        <begin position="20"/>
        <end position="194"/>
    </location>
</feature>
<comment type="caution">
    <text evidence="10">The sequence shown here is derived from an EMBL/GenBank/DDBJ whole genome shotgun (WGS) entry which is preliminary data.</text>
</comment>
<accession>A0ABT7DY62</accession>
<comment type="function">
    <text evidence="7">Specifically dimethylates two adjacent adenosines (A1518 and A1519) in the loop of a conserved hairpin near the 3'-end of 16S rRNA in the 30S particle. May play a critical role in biogenesis of 30S subunits.</text>
</comment>
<evidence type="ECO:0000256" key="8">
    <source>
        <dbReference type="PROSITE-ProRule" id="PRU01026"/>
    </source>
</evidence>
<dbReference type="PROSITE" id="PS01131">
    <property type="entry name" value="RRNA_A_DIMETH"/>
    <property type="match status" value="1"/>
</dbReference>
<dbReference type="PROSITE" id="PS51689">
    <property type="entry name" value="SAM_RNA_A_N6_MT"/>
    <property type="match status" value="1"/>
</dbReference>
<dbReference type="InterPro" id="IPR001737">
    <property type="entry name" value="KsgA/Erm"/>
</dbReference>